<accession>A0A4S2MTS5</accession>
<keyword evidence="2" id="KW-1185">Reference proteome</keyword>
<dbReference type="Proteomes" id="UP000298138">
    <property type="component" value="Unassembled WGS sequence"/>
</dbReference>
<sequence length="158" mass="18004">MKCTTATAPPLWHLVVSSCDSFPIASKMRSAVSRCSYCGQRRSLGQPRGPLVGRDQCLKERGPVPQKFYHRDDVCLTRCRQALHHIFSPQWPIRIDSGPQIGGWMGERCFDATHNSPNGDEKYKHDQRLFMETNSCLALPLNLTVIRRSCHTVPRIRQ</sequence>
<protein>
    <submittedName>
        <fullName evidence="1">Uncharacterized protein</fullName>
    </submittedName>
</protein>
<name>A0A4S2MTS5_9PEZI</name>
<gene>
    <name evidence="1" type="ORF">EX30DRAFT_71499</name>
</gene>
<reference evidence="1 2" key="1">
    <citation type="submission" date="2019-04" db="EMBL/GenBank/DDBJ databases">
        <title>Comparative genomics and transcriptomics to analyze fruiting body development in filamentous ascomycetes.</title>
        <authorList>
            <consortium name="DOE Joint Genome Institute"/>
            <person name="Lutkenhaus R."/>
            <person name="Traeger S."/>
            <person name="Breuer J."/>
            <person name="Kuo A."/>
            <person name="Lipzen A."/>
            <person name="Pangilinan J."/>
            <person name="Dilworth D."/>
            <person name="Sandor L."/>
            <person name="Poggeler S."/>
            <person name="Barry K."/>
            <person name="Grigoriev I.V."/>
            <person name="Nowrousian M."/>
        </authorList>
    </citation>
    <scope>NUCLEOTIDE SEQUENCE [LARGE SCALE GENOMIC DNA]</scope>
    <source>
        <strain evidence="1 2">CBS 389.68</strain>
    </source>
</reference>
<dbReference type="InParanoid" id="A0A4S2MTS5"/>
<evidence type="ECO:0000313" key="1">
    <source>
        <dbReference type="EMBL" id="TGZ79901.1"/>
    </source>
</evidence>
<dbReference type="PROSITE" id="PS51257">
    <property type="entry name" value="PROKAR_LIPOPROTEIN"/>
    <property type="match status" value="1"/>
</dbReference>
<organism evidence="1 2">
    <name type="scientific">Ascodesmis nigricans</name>
    <dbReference type="NCBI Taxonomy" id="341454"/>
    <lineage>
        <taxon>Eukaryota</taxon>
        <taxon>Fungi</taxon>
        <taxon>Dikarya</taxon>
        <taxon>Ascomycota</taxon>
        <taxon>Pezizomycotina</taxon>
        <taxon>Pezizomycetes</taxon>
        <taxon>Pezizales</taxon>
        <taxon>Ascodesmidaceae</taxon>
        <taxon>Ascodesmis</taxon>
    </lineage>
</organism>
<evidence type="ECO:0000313" key="2">
    <source>
        <dbReference type="Proteomes" id="UP000298138"/>
    </source>
</evidence>
<dbReference type="AlphaFoldDB" id="A0A4S2MTS5"/>
<dbReference type="EMBL" id="ML220128">
    <property type="protein sequence ID" value="TGZ79901.1"/>
    <property type="molecule type" value="Genomic_DNA"/>
</dbReference>
<proteinExistence type="predicted"/>